<feature type="transmembrane region" description="Helical" evidence="7">
    <location>
        <begin position="110"/>
        <end position="130"/>
    </location>
</feature>
<evidence type="ECO:0000256" key="2">
    <source>
        <dbReference type="ARBA" id="ARBA00006690"/>
    </source>
</evidence>
<comment type="similarity">
    <text evidence="2">Belongs to the CRT-like transporter family.</text>
</comment>
<evidence type="ECO:0000256" key="6">
    <source>
        <dbReference type="ARBA" id="ARBA00023136"/>
    </source>
</evidence>
<reference evidence="9" key="1">
    <citation type="submission" date="2015-09" db="EMBL/GenBank/DDBJ databases">
        <authorList>
            <consortium name="Pathogen Informatics"/>
        </authorList>
    </citation>
    <scope>NUCLEOTIDE SEQUENCE [LARGE SCALE GENOMIC DNA]</scope>
    <source>
        <strain evidence="9">Lake Konstanz</strain>
    </source>
</reference>
<feature type="transmembrane region" description="Helical" evidence="7">
    <location>
        <begin position="55"/>
        <end position="76"/>
    </location>
</feature>
<evidence type="ECO:0000313" key="9">
    <source>
        <dbReference type="Proteomes" id="UP000051952"/>
    </source>
</evidence>
<dbReference type="Pfam" id="PF08627">
    <property type="entry name" value="CRT-like"/>
    <property type="match status" value="1"/>
</dbReference>
<evidence type="ECO:0000256" key="7">
    <source>
        <dbReference type="SAM" id="Phobius"/>
    </source>
</evidence>
<dbReference type="PANTHER" id="PTHR42253">
    <property type="entry name" value="TRANSMEMBRANE PROTEIN-RELATED"/>
    <property type="match status" value="1"/>
</dbReference>
<dbReference type="Proteomes" id="UP000051952">
    <property type="component" value="Unassembled WGS sequence"/>
</dbReference>
<evidence type="ECO:0000256" key="3">
    <source>
        <dbReference type="ARBA" id="ARBA00022448"/>
    </source>
</evidence>
<keyword evidence="6 7" id="KW-0472">Membrane</keyword>
<gene>
    <name evidence="8" type="ORF">BSAL_09550</name>
</gene>
<feature type="transmembrane region" description="Helical" evidence="7">
    <location>
        <begin position="142"/>
        <end position="163"/>
    </location>
</feature>
<keyword evidence="3" id="KW-0813">Transport</keyword>
<evidence type="ECO:0000256" key="4">
    <source>
        <dbReference type="ARBA" id="ARBA00022692"/>
    </source>
</evidence>
<dbReference type="AlphaFoldDB" id="A0A0S4J765"/>
<dbReference type="VEuPathDB" id="TriTrypDB:BSAL_09550"/>
<accession>A0A0S4J765</accession>
<keyword evidence="5 7" id="KW-1133">Transmembrane helix</keyword>
<name>A0A0S4J765_BODSA</name>
<evidence type="ECO:0000313" key="8">
    <source>
        <dbReference type="EMBL" id="CUG87304.1"/>
    </source>
</evidence>
<keyword evidence="9" id="KW-1185">Reference proteome</keyword>
<comment type="subcellular location">
    <subcellularLocation>
        <location evidence="1">Membrane</location>
        <topology evidence="1">Multi-pass membrane protein</topology>
    </subcellularLocation>
</comment>
<feature type="transmembrane region" description="Helical" evidence="7">
    <location>
        <begin position="82"/>
        <end position="103"/>
    </location>
</feature>
<dbReference type="EMBL" id="CYKH01001489">
    <property type="protein sequence ID" value="CUG87304.1"/>
    <property type="molecule type" value="Genomic_DNA"/>
</dbReference>
<evidence type="ECO:0000256" key="1">
    <source>
        <dbReference type="ARBA" id="ARBA00004141"/>
    </source>
</evidence>
<organism evidence="8 9">
    <name type="scientific">Bodo saltans</name>
    <name type="common">Flagellated protozoan</name>
    <dbReference type="NCBI Taxonomy" id="75058"/>
    <lineage>
        <taxon>Eukaryota</taxon>
        <taxon>Discoba</taxon>
        <taxon>Euglenozoa</taxon>
        <taxon>Kinetoplastea</taxon>
        <taxon>Metakinetoplastina</taxon>
        <taxon>Eubodonida</taxon>
        <taxon>Bodonidae</taxon>
        <taxon>Bodo</taxon>
    </lineage>
</organism>
<dbReference type="InterPro" id="IPR013936">
    <property type="entry name" value="CRT-like"/>
</dbReference>
<keyword evidence="4 7" id="KW-0812">Transmembrane</keyword>
<dbReference type="PANTHER" id="PTHR42253:SF1">
    <property type="entry name" value="TRANSMEMBRANE PROTEIN"/>
    <property type="match status" value="1"/>
</dbReference>
<protein>
    <submittedName>
        <fullName evidence="8">Transmembrane protein, putative</fullName>
    </submittedName>
</protein>
<evidence type="ECO:0000256" key="5">
    <source>
        <dbReference type="ARBA" id="ARBA00022989"/>
    </source>
</evidence>
<dbReference type="GO" id="GO:0016020">
    <property type="term" value="C:membrane"/>
    <property type="evidence" value="ECO:0007669"/>
    <property type="project" value="UniProtKB-SubCell"/>
</dbReference>
<feature type="transmembrane region" description="Helical" evidence="7">
    <location>
        <begin position="12"/>
        <end position="34"/>
    </location>
</feature>
<sequence length="184" mass="19729">MHHIGTISPAAAPLTILTITAVTTTCFYGAALCVRAFIKRKTISFRFLMCEKAAFLAFGLTLGNSLCGTLMVYATPGTTREIMQALLTCSQIFWTLAGTILILRDERSLCHVLVVASFLFVAGGIILGAVPSLSKDTTSSDAIWWSLIFAGSMIPAALFNVLATMFMRSFTATTEDADAATAQR</sequence>
<proteinExistence type="inferred from homology"/>